<comment type="function">
    <text evidence="7">Catalyzes the addition of an amino acid to the nucleotide precursor UDP-N-acetylmuramoyl-L-alanyl-D-glutamate (UMAG) in the biosynthesis of bacterial cell-wall peptidoglycan.</text>
</comment>
<dbReference type="Pfam" id="PF02875">
    <property type="entry name" value="Mur_ligase_C"/>
    <property type="match status" value="1"/>
</dbReference>
<dbReference type="Pfam" id="PF01225">
    <property type="entry name" value="Mur_ligase"/>
    <property type="match status" value="1"/>
</dbReference>
<evidence type="ECO:0000256" key="1">
    <source>
        <dbReference type="ARBA" id="ARBA00005898"/>
    </source>
</evidence>
<dbReference type="PANTHER" id="PTHR23135:SF4">
    <property type="entry name" value="UDP-N-ACETYLMURAMOYL-L-ALANYL-D-GLUTAMATE--2,6-DIAMINOPIMELATE LIGASE MURE HOMOLOG, CHLOROPLASTIC"/>
    <property type="match status" value="1"/>
</dbReference>
<dbReference type="PANTHER" id="PTHR23135">
    <property type="entry name" value="MUR LIGASE FAMILY MEMBER"/>
    <property type="match status" value="1"/>
</dbReference>
<keyword evidence="4 7" id="KW-0573">Peptidoglycan synthesis</keyword>
<dbReference type="InterPro" id="IPR013221">
    <property type="entry name" value="Mur_ligase_cen"/>
</dbReference>
<name>A0A455SM53_9CHLR</name>
<dbReference type="GO" id="GO:0016881">
    <property type="term" value="F:acid-amino acid ligase activity"/>
    <property type="evidence" value="ECO:0007669"/>
    <property type="project" value="UniProtKB-UniRule"/>
</dbReference>
<keyword evidence="7" id="KW-0963">Cytoplasm</keyword>
<dbReference type="GO" id="GO:0051301">
    <property type="term" value="P:cell division"/>
    <property type="evidence" value="ECO:0007669"/>
    <property type="project" value="UniProtKB-KW"/>
</dbReference>
<dbReference type="NCBIfam" id="NF001126">
    <property type="entry name" value="PRK00139.1-4"/>
    <property type="match status" value="1"/>
</dbReference>
<evidence type="ECO:0000256" key="7">
    <source>
        <dbReference type="HAMAP-Rule" id="MF_00208"/>
    </source>
</evidence>
<keyword evidence="7" id="KW-0460">Magnesium</keyword>
<dbReference type="GO" id="GO:0005737">
    <property type="term" value="C:cytoplasm"/>
    <property type="evidence" value="ECO:0007669"/>
    <property type="project" value="UniProtKB-SubCell"/>
</dbReference>
<feature type="domain" description="Mur ligase central" evidence="11">
    <location>
        <begin position="117"/>
        <end position="327"/>
    </location>
</feature>
<keyword evidence="5 7" id="KW-0131">Cell cycle</keyword>
<evidence type="ECO:0000313" key="12">
    <source>
        <dbReference type="EMBL" id="BBH88341.1"/>
    </source>
</evidence>
<evidence type="ECO:0000256" key="4">
    <source>
        <dbReference type="ARBA" id="ARBA00022984"/>
    </source>
</evidence>
<dbReference type="Gene3D" id="3.90.190.20">
    <property type="entry name" value="Mur ligase, C-terminal domain"/>
    <property type="match status" value="1"/>
</dbReference>
<keyword evidence="3 7" id="KW-0133">Cell shape</keyword>
<keyword evidence="2 7" id="KW-0132">Cell division</keyword>
<dbReference type="Pfam" id="PF08245">
    <property type="entry name" value="Mur_ligase_M"/>
    <property type="match status" value="1"/>
</dbReference>
<comment type="caution">
    <text evidence="7">Lacks conserved residue(s) required for the propagation of feature annotation.</text>
</comment>
<feature type="binding site" evidence="7">
    <location>
        <position position="198"/>
    </location>
    <ligand>
        <name>UDP-N-acetyl-alpha-D-muramoyl-L-alanyl-D-glutamate</name>
        <dbReference type="ChEBI" id="CHEBI:83900"/>
    </ligand>
</feature>
<evidence type="ECO:0000259" key="11">
    <source>
        <dbReference type="Pfam" id="PF08245"/>
    </source>
</evidence>
<dbReference type="GO" id="GO:0005524">
    <property type="term" value="F:ATP binding"/>
    <property type="evidence" value="ECO:0007669"/>
    <property type="project" value="UniProtKB-UniRule"/>
</dbReference>
<evidence type="ECO:0000259" key="9">
    <source>
        <dbReference type="Pfam" id="PF01225"/>
    </source>
</evidence>
<dbReference type="Gene3D" id="3.40.1390.10">
    <property type="entry name" value="MurE/MurF, N-terminal domain"/>
    <property type="match status" value="1"/>
</dbReference>
<reference evidence="12" key="1">
    <citation type="submission" date="2018-12" db="EMBL/GenBank/DDBJ databases">
        <title>Novel natural products biosynthetic potential of the class Ktedonobacteria.</title>
        <authorList>
            <person name="Zheng Y."/>
            <person name="Saitou A."/>
            <person name="Wang C.M."/>
            <person name="Toyoda A."/>
            <person name="Minakuchi Y."/>
            <person name="Sekiguchi Y."/>
            <person name="Ueda K."/>
            <person name="Takano H."/>
            <person name="Sakai Y."/>
            <person name="Yokota A."/>
            <person name="Yabe S."/>
        </authorList>
    </citation>
    <scope>NUCLEOTIDE SEQUENCE</scope>
    <source>
        <strain evidence="12">COM3</strain>
    </source>
</reference>
<comment type="pathway">
    <text evidence="7 8">Cell wall biogenesis; peptidoglycan biosynthesis.</text>
</comment>
<evidence type="ECO:0000256" key="3">
    <source>
        <dbReference type="ARBA" id="ARBA00022960"/>
    </source>
</evidence>
<accession>A0A455SM53</accession>
<dbReference type="InterPro" id="IPR035911">
    <property type="entry name" value="MurE/MurF_N"/>
</dbReference>
<dbReference type="InterPro" id="IPR004101">
    <property type="entry name" value="Mur_ligase_C"/>
</dbReference>
<comment type="PTM">
    <text evidence="7">Carboxylation is probably crucial for Mg(2+) binding and, consequently, for the gamma-phosphate positioning of ATP.</text>
</comment>
<dbReference type="EMBL" id="AP019376">
    <property type="protein sequence ID" value="BBH88341.1"/>
    <property type="molecule type" value="Genomic_DNA"/>
</dbReference>
<evidence type="ECO:0000256" key="8">
    <source>
        <dbReference type="RuleBase" id="RU004135"/>
    </source>
</evidence>
<dbReference type="GO" id="GO:0009252">
    <property type="term" value="P:peptidoglycan biosynthetic process"/>
    <property type="evidence" value="ECO:0007669"/>
    <property type="project" value="UniProtKB-UniRule"/>
</dbReference>
<feature type="domain" description="Mur ligase N-terminal catalytic" evidence="9">
    <location>
        <begin position="29"/>
        <end position="104"/>
    </location>
</feature>
<feature type="modified residue" description="N6-carboxylysine" evidence="7">
    <location>
        <position position="230"/>
    </location>
</feature>
<keyword evidence="7" id="KW-0547">Nucleotide-binding</keyword>
<dbReference type="InterPro" id="IPR036615">
    <property type="entry name" value="Mur_ligase_C_dom_sf"/>
</dbReference>
<dbReference type="NCBIfam" id="TIGR01085">
    <property type="entry name" value="murE"/>
    <property type="match status" value="1"/>
</dbReference>
<comment type="similarity">
    <text evidence="1 7">Belongs to the MurCDEF family. MurE subfamily.</text>
</comment>
<keyword evidence="7" id="KW-0067">ATP-binding</keyword>
<dbReference type="SUPFAM" id="SSF53244">
    <property type="entry name" value="MurD-like peptide ligases, peptide-binding domain"/>
    <property type="match status" value="1"/>
</dbReference>
<dbReference type="GO" id="GO:0000287">
    <property type="term" value="F:magnesium ion binding"/>
    <property type="evidence" value="ECO:0007669"/>
    <property type="project" value="UniProtKB-UniRule"/>
</dbReference>
<dbReference type="Gene3D" id="3.40.1190.10">
    <property type="entry name" value="Mur-like, catalytic domain"/>
    <property type="match status" value="1"/>
</dbReference>
<dbReference type="InterPro" id="IPR005761">
    <property type="entry name" value="UDP-N-AcMur-Glu-dNH2Pim_ligase"/>
</dbReference>
<feature type="binding site" evidence="7">
    <location>
        <begin position="119"/>
        <end position="125"/>
    </location>
    <ligand>
        <name>ATP</name>
        <dbReference type="ChEBI" id="CHEBI:30616"/>
    </ligand>
</feature>
<comment type="subcellular location">
    <subcellularLocation>
        <location evidence="7 8">Cytoplasm</location>
    </subcellularLocation>
</comment>
<dbReference type="AlphaFoldDB" id="A0A455SM53"/>
<organism evidence="12">
    <name type="scientific">Thermosporothrix sp. COM3</name>
    <dbReference type="NCBI Taxonomy" id="2490863"/>
    <lineage>
        <taxon>Bacteria</taxon>
        <taxon>Bacillati</taxon>
        <taxon>Chloroflexota</taxon>
        <taxon>Ktedonobacteria</taxon>
        <taxon>Ktedonobacterales</taxon>
        <taxon>Thermosporotrichaceae</taxon>
        <taxon>Thermosporothrix</taxon>
    </lineage>
</organism>
<keyword evidence="7" id="KW-0436">Ligase</keyword>
<evidence type="ECO:0000256" key="6">
    <source>
        <dbReference type="ARBA" id="ARBA00023316"/>
    </source>
</evidence>
<feature type="binding site" evidence="7">
    <location>
        <begin position="163"/>
        <end position="164"/>
    </location>
    <ligand>
        <name>UDP-N-acetyl-alpha-D-muramoyl-L-alanyl-D-glutamate</name>
        <dbReference type="ChEBI" id="CHEBI:83900"/>
    </ligand>
</feature>
<dbReference type="GO" id="GO:0008360">
    <property type="term" value="P:regulation of cell shape"/>
    <property type="evidence" value="ECO:0007669"/>
    <property type="project" value="UniProtKB-KW"/>
</dbReference>
<evidence type="ECO:0000256" key="2">
    <source>
        <dbReference type="ARBA" id="ARBA00022618"/>
    </source>
</evidence>
<dbReference type="SUPFAM" id="SSF53623">
    <property type="entry name" value="MurD-like peptide ligases, catalytic domain"/>
    <property type="match status" value="1"/>
</dbReference>
<feature type="binding site" evidence="7">
    <location>
        <position position="190"/>
    </location>
    <ligand>
        <name>UDP-N-acetyl-alpha-D-muramoyl-L-alanyl-D-glutamate</name>
        <dbReference type="ChEBI" id="CHEBI:83900"/>
    </ligand>
</feature>
<feature type="domain" description="Mur ligase C-terminal" evidence="10">
    <location>
        <begin position="349"/>
        <end position="480"/>
    </location>
</feature>
<evidence type="ECO:0000256" key="5">
    <source>
        <dbReference type="ARBA" id="ARBA00023306"/>
    </source>
</evidence>
<sequence length="518" mass="56663">MQLENVLAALEQPPIHIYKADQLNTHADITAIAYDSRKLTSGGLFIAVPGTHTDGRLYLKDAARKGAVAALGAPLTEEQKQDLPLPYIEVADVLTALANVSCSFYDYPASKLCTIGVTGTDGKTTVSNLISAILDTAGLRSGLMTTANFKISGQEWDNATRQSTLEAPEIQQFLKRMLEAQVTHAVIESTSHGLELKRVHGCQFDVGVVTNITHEHLDFHKTIENYRRAKARLFEMLDPERDKGLGCRSVAVLNRDDVSYEILKPYCRVPILDYGIDTPAAIRAVDLDLRANGTSFRVLLPDGEIMIETPLIGRFNVSNCLAAIAVAYSQGIAPEVIARALKTVKGVSGRMEHIDEGQPFTVIVDYAHTPDSLGKVLSILRPLTSGKLMVVFGSAGERDLQKRPLMGKIAAQMTDFFVITDEDPREEDREKILEEIAAGAESTGKKRGTDFLCIADRTEAIATAFAHAEPGDTVLLAGKGHEQSIIIGREKLPWDDRRVAREQLQQFNDKKASCTPIS</sequence>
<feature type="binding site" evidence="7">
    <location>
        <position position="36"/>
    </location>
    <ligand>
        <name>UDP-N-acetyl-alpha-D-muramoyl-L-alanyl-D-glutamate</name>
        <dbReference type="ChEBI" id="CHEBI:83900"/>
    </ligand>
</feature>
<gene>
    <name evidence="7 12" type="primary">murE</name>
    <name evidence="12" type="ORF">KTC_30920</name>
</gene>
<evidence type="ECO:0000259" key="10">
    <source>
        <dbReference type="Pfam" id="PF02875"/>
    </source>
</evidence>
<dbReference type="UniPathway" id="UPA00219"/>
<dbReference type="InterPro" id="IPR000713">
    <property type="entry name" value="Mur_ligase_N"/>
</dbReference>
<protein>
    <recommendedName>
        <fullName evidence="7">UDP-N-acetylmuramyl-tripeptide synthetase</fullName>
        <ecNumber evidence="7">6.3.2.-</ecNumber>
    </recommendedName>
    <alternativeName>
        <fullName evidence="7">UDP-MurNAc-tripeptide synthetase</fullName>
    </alternativeName>
</protein>
<dbReference type="SUPFAM" id="SSF63418">
    <property type="entry name" value="MurE/MurF N-terminal domain"/>
    <property type="match status" value="1"/>
</dbReference>
<dbReference type="HAMAP" id="MF_00208">
    <property type="entry name" value="MurE"/>
    <property type="match status" value="1"/>
</dbReference>
<comment type="cofactor">
    <cofactor evidence="7">
        <name>Mg(2+)</name>
        <dbReference type="ChEBI" id="CHEBI:18420"/>
    </cofactor>
</comment>
<proteinExistence type="inferred from homology"/>
<dbReference type="InterPro" id="IPR036565">
    <property type="entry name" value="Mur-like_cat_sf"/>
</dbReference>
<dbReference type="GO" id="GO:0071555">
    <property type="term" value="P:cell wall organization"/>
    <property type="evidence" value="ECO:0007669"/>
    <property type="project" value="UniProtKB-KW"/>
</dbReference>
<keyword evidence="6 7" id="KW-0961">Cell wall biogenesis/degradation</keyword>
<dbReference type="EC" id="6.3.2.-" evidence="7"/>